<dbReference type="SUPFAM" id="SSF52540">
    <property type="entry name" value="P-loop containing nucleoside triphosphate hydrolases"/>
    <property type="match status" value="1"/>
</dbReference>
<dbReference type="InterPro" id="IPR027417">
    <property type="entry name" value="P-loop_NTPase"/>
</dbReference>
<protein>
    <recommendedName>
        <fullName evidence="2">Thymidylate kinase-like domain-containing protein</fullName>
    </recommendedName>
</protein>
<dbReference type="PANTHER" id="PTHR10344:SF1">
    <property type="entry name" value="THYMIDYLATE KINASE"/>
    <property type="match status" value="1"/>
</dbReference>
<dbReference type="GO" id="GO:0006233">
    <property type="term" value="P:dTDP biosynthetic process"/>
    <property type="evidence" value="ECO:0007669"/>
    <property type="project" value="TreeGrafter"/>
</dbReference>
<comment type="similarity">
    <text evidence="1">Belongs to the thymidylate kinase family.</text>
</comment>
<reference evidence="3 4" key="1">
    <citation type="submission" date="2019-10" db="EMBL/GenBank/DDBJ databases">
        <title>Whole genome shotgun sequence of Acrocarpospora pleiomorpha NBRC 16267.</title>
        <authorList>
            <person name="Ichikawa N."/>
            <person name="Kimura A."/>
            <person name="Kitahashi Y."/>
            <person name="Komaki H."/>
            <person name="Oguchi A."/>
        </authorList>
    </citation>
    <scope>NUCLEOTIDE SEQUENCE [LARGE SCALE GENOMIC DNA]</scope>
    <source>
        <strain evidence="3 4">NBRC 16267</strain>
    </source>
</reference>
<gene>
    <name evidence="3" type="ORF">Aple_064710</name>
</gene>
<evidence type="ECO:0000256" key="1">
    <source>
        <dbReference type="ARBA" id="ARBA00009776"/>
    </source>
</evidence>
<dbReference type="Pfam" id="PF02223">
    <property type="entry name" value="Thymidylate_kin"/>
    <property type="match status" value="1"/>
</dbReference>
<feature type="domain" description="Thymidylate kinase-like" evidence="2">
    <location>
        <begin position="16"/>
        <end position="170"/>
    </location>
</feature>
<evidence type="ECO:0000313" key="4">
    <source>
        <dbReference type="Proteomes" id="UP000377595"/>
    </source>
</evidence>
<dbReference type="AlphaFoldDB" id="A0A5M3XRA0"/>
<keyword evidence="4" id="KW-1185">Reference proteome</keyword>
<dbReference type="InterPro" id="IPR039430">
    <property type="entry name" value="Thymidylate_kin-like_dom"/>
</dbReference>
<dbReference type="GO" id="GO:0006227">
    <property type="term" value="P:dUDP biosynthetic process"/>
    <property type="evidence" value="ECO:0007669"/>
    <property type="project" value="TreeGrafter"/>
</dbReference>
<dbReference type="OrthoDB" id="3608135at2"/>
<dbReference type="GO" id="GO:0004798">
    <property type="term" value="F:dTMP kinase activity"/>
    <property type="evidence" value="ECO:0007669"/>
    <property type="project" value="TreeGrafter"/>
</dbReference>
<name>A0A5M3XRA0_9ACTN</name>
<evidence type="ECO:0000313" key="3">
    <source>
        <dbReference type="EMBL" id="GES23572.1"/>
    </source>
</evidence>
<comment type="caution">
    <text evidence="3">The sequence shown here is derived from an EMBL/GenBank/DDBJ whole genome shotgun (WGS) entry which is preliminary data.</text>
</comment>
<sequence length="237" mass="25909">MSIEKTRTGKLITVAGIDGAGKSTLAASLHTALKDFGQDTILVGKHTTTEVPSSIDLSTDLLEYLDSLNAVVYRRKASVGAACGDYYWLFALAAWYSLQDRLIIQPALRAGTHVILDNAHHKILARYAVNPDVPTHLAGQVFAHLTPPDIVVFLQVTAQEALRRKQEFSALEAGHTGMTVEAFISYQDTVTAELQQQTVHEPWVSIDVTGKSPGFVLNETLTVLSERLDLQIDLKVT</sequence>
<dbReference type="GO" id="GO:0006235">
    <property type="term" value="P:dTTP biosynthetic process"/>
    <property type="evidence" value="ECO:0007669"/>
    <property type="project" value="TreeGrafter"/>
</dbReference>
<accession>A0A5M3XRA0</accession>
<proteinExistence type="inferred from homology"/>
<dbReference type="PANTHER" id="PTHR10344">
    <property type="entry name" value="THYMIDYLATE KINASE"/>
    <property type="match status" value="1"/>
</dbReference>
<evidence type="ECO:0000259" key="2">
    <source>
        <dbReference type="Pfam" id="PF02223"/>
    </source>
</evidence>
<dbReference type="Proteomes" id="UP000377595">
    <property type="component" value="Unassembled WGS sequence"/>
</dbReference>
<dbReference type="GO" id="GO:0005737">
    <property type="term" value="C:cytoplasm"/>
    <property type="evidence" value="ECO:0007669"/>
    <property type="project" value="TreeGrafter"/>
</dbReference>
<dbReference type="Gene3D" id="3.40.50.300">
    <property type="entry name" value="P-loop containing nucleotide triphosphate hydrolases"/>
    <property type="match status" value="1"/>
</dbReference>
<organism evidence="3 4">
    <name type="scientific">Acrocarpospora pleiomorpha</name>
    <dbReference type="NCBI Taxonomy" id="90975"/>
    <lineage>
        <taxon>Bacteria</taxon>
        <taxon>Bacillati</taxon>
        <taxon>Actinomycetota</taxon>
        <taxon>Actinomycetes</taxon>
        <taxon>Streptosporangiales</taxon>
        <taxon>Streptosporangiaceae</taxon>
        <taxon>Acrocarpospora</taxon>
    </lineage>
</organism>
<dbReference type="RefSeq" id="WP_155348449.1">
    <property type="nucleotide sequence ID" value="NZ_BAAAHM010000043.1"/>
</dbReference>
<dbReference type="EMBL" id="BLAF01000042">
    <property type="protein sequence ID" value="GES23572.1"/>
    <property type="molecule type" value="Genomic_DNA"/>
</dbReference>